<proteinExistence type="predicted"/>
<evidence type="ECO:0000259" key="2">
    <source>
        <dbReference type="Pfam" id="PF07833"/>
    </source>
</evidence>
<dbReference type="STRING" id="297318.BK138_22395"/>
<dbReference type="Proteomes" id="UP000187172">
    <property type="component" value="Unassembled WGS sequence"/>
</dbReference>
<feature type="domain" description="Copper amine oxidase-like N-terminal" evidence="2">
    <location>
        <begin position="37"/>
        <end position="143"/>
    </location>
</feature>
<sequence>MKKMWLTLMAAVMIFSVALGANQGQAAAAASQISIYIDGQKLYSPQAPIMVKGRAMLPMRAIFEALDATIDWNAKTKTVTAKRDQTTIVLKIGSKSAIVNNRTLSLDVPGQIYKGSTMVPVRFVSEALGEKVDWNASNKTVTITTSGGPVNAVDYVSARTISKNGDGRDVEVSFPKVSPESGVSEYRVLMVKSGNAYNFNLAQALSTSSYTSIRPDGDDVSITLSSQTRDVNGDLLRSGQSYAAFVLTVGKRGNSALSGVSQTITLSQAPTLPSVGAVSNLKVSDASDYGDGRDLSVSFTKAQTENNITNYRIYVVKTKDKNSFDLTAANKVSSSNFTVVNKAGTTLSGNLSSSARDTSGELIRNGVPYTVFVMSVSNTGSYTSQLSAASSSITLAANAVSAPVITRVDDISNYGDGRDLRVNFNRVSDESRIGSYRIFVVKDSKAGSFSLSAANNVPSAYYTQVGKTGYNISQVLSSGARDVDGSLIANGVVYRVFVMAVGTGSYSGSNALSSASSSIVLYGNGNVDAASNVNVSDISDYGDGRDLRVTFNRASDESRISGYRIMVVKSNQAGSFNLSWANSVSSSNYTTVDKTGYNITKVLSSGARDVDGDYIRNGTSYRVFVLSIGSGGYSGSNALSSYSPAITLGTNGYVGPASNVSVSDVSDYGDGRDLLVNFKRADDERYISQYRILVVKNGDAGRFDLNDASAVRSSNYTAVTPNGANISKALASGARDVDGDAIRNGISYRVFILSVGTGSYAGTNALSSYSPSITLSGNVKVDPATNVKAADIGDNGDGRDLQVTFNRAKDESNIKGYRILVVEADSARFFGLSDAESVPSSRYTAVDKTGSDLIGALNVGARDVDNNAIKNGLSYKVFVLSVGANGTNALSEPSAPITLSTKSASPVTDVSVSDVGDRNNGSDLEVAFTKAADESNVYGYRVLVVPADKADGLKAEAAAEIRNYTEARKGENFKQTLSPDARDIDDKLIENGKSYKVLVLSMMTTSGKGSVLSKPSNEITLQSNPTLVTRVTASELKDEEVKVTFAKAADESSIDYYKVFAVPVGSTTFMTAKSAKEEPDSFKKVDKANKGSYETAFQAGDKDIYGQELDKNASYLVYVLSVLKGDQASKSVLSSETGFMFVTAFNNEEDAKKYTKNQLVSDQGSIYQVLKDSPQGTPGKSGDYKLLKKAEAKTAVSSKTKG</sequence>
<dbReference type="EMBL" id="MRTP01000007">
    <property type="protein sequence ID" value="OMF52205.1"/>
    <property type="molecule type" value="Genomic_DNA"/>
</dbReference>
<dbReference type="InterPro" id="IPR012854">
    <property type="entry name" value="Cu_amine_oxidase-like_N"/>
</dbReference>
<dbReference type="Pfam" id="PF07833">
    <property type="entry name" value="Cu_amine_oxidN1"/>
    <property type="match status" value="1"/>
</dbReference>
<dbReference type="InterPro" id="IPR036582">
    <property type="entry name" value="Mao_N_sf"/>
</dbReference>
<evidence type="ECO:0000256" key="1">
    <source>
        <dbReference type="SAM" id="SignalP"/>
    </source>
</evidence>
<keyword evidence="4" id="KW-1185">Reference proteome</keyword>
<feature type="chain" id="PRO_5039166262" description="Copper amine oxidase-like N-terminal domain-containing protein" evidence="1">
    <location>
        <begin position="21"/>
        <end position="1202"/>
    </location>
</feature>
<dbReference type="Gene3D" id="3.30.457.10">
    <property type="entry name" value="Copper amine oxidase-like, N-terminal domain"/>
    <property type="match status" value="1"/>
</dbReference>
<gene>
    <name evidence="3" type="ORF">BK138_22395</name>
</gene>
<dbReference type="AlphaFoldDB" id="A0A1R1EK56"/>
<name>A0A1R1EK56_9BACL</name>
<accession>A0A1R1EK56</accession>
<dbReference type="SUPFAM" id="SSF55383">
    <property type="entry name" value="Copper amine oxidase, domain N"/>
    <property type="match status" value="1"/>
</dbReference>
<evidence type="ECO:0000313" key="4">
    <source>
        <dbReference type="Proteomes" id="UP000187172"/>
    </source>
</evidence>
<reference evidence="3 4" key="1">
    <citation type="submission" date="2016-11" db="EMBL/GenBank/DDBJ databases">
        <title>Paenibacillus species isolates.</title>
        <authorList>
            <person name="Beno S.M."/>
        </authorList>
    </citation>
    <scope>NUCLEOTIDE SEQUENCE [LARGE SCALE GENOMIC DNA]</scope>
    <source>
        <strain evidence="3 4">FSL R5-0378</strain>
    </source>
</reference>
<evidence type="ECO:0000313" key="3">
    <source>
        <dbReference type="EMBL" id="OMF52205.1"/>
    </source>
</evidence>
<comment type="caution">
    <text evidence="3">The sequence shown here is derived from an EMBL/GenBank/DDBJ whole genome shotgun (WGS) entry which is preliminary data.</text>
</comment>
<protein>
    <recommendedName>
        <fullName evidence="2">Copper amine oxidase-like N-terminal domain-containing protein</fullName>
    </recommendedName>
</protein>
<feature type="signal peptide" evidence="1">
    <location>
        <begin position="1"/>
        <end position="20"/>
    </location>
</feature>
<keyword evidence="1" id="KW-0732">Signal</keyword>
<organism evidence="3 4">
    <name type="scientific">Paenibacillus rhizosphaerae</name>
    <dbReference type="NCBI Taxonomy" id="297318"/>
    <lineage>
        <taxon>Bacteria</taxon>
        <taxon>Bacillati</taxon>
        <taxon>Bacillota</taxon>
        <taxon>Bacilli</taxon>
        <taxon>Bacillales</taxon>
        <taxon>Paenibacillaceae</taxon>
        <taxon>Paenibacillus</taxon>
    </lineage>
</organism>